<comment type="caution">
    <text evidence="3">The sequence shown here is derived from an EMBL/GenBank/DDBJ whole genome shotgun (WGS) entry which is preliminary data.</text>
</comment>
<evidence type="ECO:0000256" key="1">
    <source>
        <dbReference type="SAM" id="MobiDB-lite"/>
    </source>
</evidence>
<evidence type="ECO:0000259" key="2">
    <source>
        <dbReference type="Pfam" id="PF13349"/>
    </source>
</evidence>
<dbReference type="RefSeq" id="WP_344878718.1">
    <property type="nucleotide sequence ID" value="NZ_BAAAZP010000074.1"/>
</dbReference>
<evidence type="ECO:0000313" key="3">
    <source>
        <dbReference type="EMBL" id="GAA3669114.1"/>
    </source>
</evidence>
<name>A0ABP7BSW5_9ACTN</name>
<sequence>MTTSTTRTLSAPIAGPVAFDLTMAHGLIRVTVGGTDRAELTLTTPSPADSPAGKAIAAASLSADVRVITAHVPTPEAGVTIVNHHGGGQVTITDTGGGVIIASGGTMHISGAVIGRGTRITSLSGGNVAAGVTAELRLPAGSALGVSTKTGQVTTSGELEWARFTSTSGDLALDACGKLVASSKSGDIAADVADVVEARTVSGDIRLGRTDAVKANSISGDVAIADFGGSATLGTVSGDITVHATEPGHLTATSTSGDVTVTAPAALAAATGPDALTVNARSVSGDVRTPRPAATTARPRRPRHR</sequence>
<dbReference type="Proteomes" id="UP001500902">
    <property type="component" value="Unassembled WGS sequence"/>
</dbReference>
<dbReference type="InterPro" id="IPR025164">
    <property type="entry name" value="Toastrack_DUF4097"/>
</dbReference>
<feature type="domain" description="DUF4097" evidence="2">
    <location>
        <begin position="166"/>
        <end position="291"/>
    </location>
</feature>
<organism evidence="3 4">
    <name type="scientific">Nonomuraea antimicrobica</name>
    <dbReference type="NCBI Taxonomy" id="561173"/>
    <lineage>
        <taxon>Bacteria</taxon>
        <taxon>Bacillati</taxon>
        <taxon>Actinomycetota</taxon>
        <taxon>Actinomycetes</taxon>
        <taxon>Streptosporangiales</taxon>
        <taxon>Streptosporangiaceae</taxon>
        <taxon>Nonomuraea</taxon>
    </lineage>
</organism>
<dbReference type="EMBL" id="BAAAZP010000074">
    <property type="protein sequence ID" value="GAA3669114.1"/>
    <property type="molecule type" value="Genomic_DNA"/>
</dbReference>
<proteinExistence type="predicted"/>
<reference evidence="4" key="1">
    <citation type="journal article" date="2019" name="Int. J. Syst. Evol. Microbiol.">
        <title>The Global Catalogue of Microorganisms (GCM) 10K type strain sequencing project: providing services to taxonomists for standard genome sequencing and annotation.</title>
        <authorList>
            <consortium name="The Broad Institute Genomics Platform"/>
            <consortium name="The Broad Institute Genome Sequencing Center for Infectious Disease"/>
            <person name="Wu L."/>
            <person name="Ma J."/>
        </authorList>
    </citation>
    <scope>NUCLEOTIDE SEQUENCE [LARGE SCALE GENOMIC DNA]</scope>
    <source>
        <strain evidence="4">JCM 16904</strain>
    </source>
</reference>
<accession>A0ABP7BSW5</accession>
<evidence type="ECO:0000313" key="4">
    <source>
        <dbReference type="Proteomes" id="UP001500902"/>
    </source>
</evidence>
<keyword evidence="4" id="KW-1185">Reference proteome</keyword>
<gene>
    <name evidence="3" type="ORF">GCM10022224_036550</name>
</gene>
<dbReference type="Pfam" id="PF13349">
    <property type="entry name" value="DUF4097"/>
    <property type="match status" value="1"/>
</dbReference>
<protein>
    <recommendedName>
        <fullName evidence="2">DUF4097 domain-containing protein</fullName>
    </recommendedName>
</protein>
<feature type="region of interest" description="Disordered" evidence="1">
    <location>
        <begin position="281"/>
        <end position="305"/>
    </location>
</feature>